<dbReference type="InterPro" id="IPR002931">
    <property type="entry name" value="Transglutaminase-like"/>
</dbReference>
<reference evidence="4 5" key="1">
    <citation type="submission" date="2022-08" db="EMBL/GenBank/DDBJ databases">
        <title>Taxonomy of Curtobacterium flaccumfaciens.</title>
        <authorList>
            <person name="Osdaghi E."/>
            <person name="Taghavi S.M."/>
            <person name="Hamidizade M."/>
            <person name="Abachi H."/>
            <person name="Fazliarab A."/>
            <person name="Baeyen S."/>
            <person name="Portier P."/>
            <person name="Van Vaerenbergh J."/>
            <person name="Jacques M.-A."/>
        </authorList>
    </citation>
    <scope>NUCLEOTIDE SEQUENCE [LARGE SCALE GENOMIC DNA]</scope>
    <source>
        <strain evidence="4 5">LMG8786T</strain>
    </source>
</reference>
<feature type="region of interest" description="Disordered" evidence="1">
    <location>
        <begin position="1"/>
        <end position="46"/>
    </location>
</feature>
<evidence type="ECO:0000256" key="2">
    <source>
        <dbReference type="SAM" id="Phobius"/>
    </source>
</evidence>
<keyword evidence="5" id="KW-1185">Reference proteome</keyword>
<feature type="compositionally biased region" description="Low complexity" evidence="1">
    <location>
        <begin position="609"/>
        <end position="637"/>
    </location>
</feature>
<dbReference type="SUPFAM" id="SSF54001">
    <property type="entry name" value="Cysteine proteinases"/>
    <property type="match status" value="1"/>
</dbReference>
<name>A0ABT2HLQ2_9MICO</name>
<dbReference type="InterPro" id="IPR038765">
    <property type="entry name" value="Papain-like_cys_pep_sf"/>
</dbReference>
<dbReference type="GeneID" id="95325021"/>
<evidence type="ECO:0000313" key="5">
    <source>
        <dbReference type="Proteomes" id="UP001652264"/>
    </source>
</evidence>
<keyword evidence="2" id="KW-0472">Membrane</keyword>
<dbReference type="Proteomes" id="UP001652264">
    <property type="component" value="Unassembled WGS sequence"/>
</dbReference>
<evidence type="ECO:0000259" key="3">
    <source>
        <dbReference type="SMART" id="SM00460"/>
    </source>
</evidence>
<feature type="transmembrane region" description="Helical" evidence="2">
    <location>
        <begin position="156"/>
        <end position="175"/>
    </location>
</feature>
<feature type="transmembrane region" description="Helical" evidence="2">
    <location>
        <begin position="205"/>
        <end position="224"/>
    </location>
</feature>
<keyword evidence="2" id="KW-1133">Transmembrane helix</keyword>
<evidence type="ECO:0000313" key="4">
    <source>
        <dbReference type="EMBL" id="MCS6524193.1"/>
    </source>
</evidence>
<feature type="region of interest" description="Disordered" evidence="1">
    <location>
        <begin position="579"/>
        <end position="637"/>
    </location>
</feature>
<dbReference type="Pfam" id="PF11992">
    <property type="entry name" value="TgpA_N"/>
    <property type="match status" value="1"/>
</dbReference>
<gene>
    <name evidence="4" type="ORF">NYQ28_16615</name>
</gene>
<dbReference type="Gene3D" id="3.10.620.30">
    <property type="match status" value="1"/>
</dbReference>
<dbReference type="PANTHER" id="PTHR42736">
    <property type="entry name" value="PROTEIN-GLUTAMINE GAMMA-GLUTAMYLTRANSFERASE"/>
    <property type="match status" value="1"/>
</dbReference>
<feature type="transmembrane region" description="Helical" evidence="2">
    <location>
        <begin position="51"/>
        <end position="72"/>
    </location>
</feature>
<dbReference type="Pfam" id="PF01841">
    <property type="entry name" value="Transglut_core"/>
    <property type="match status" value="1"/>
</dbReference>
<dbReference type="SMART" id="SM00460">
    <property type="entry name" value="TGc"/>
    <property type="match status" value="1"/>
</dbReference>
<feature type="transmembrane region" description="Helical" evidence="2">
    <location>
        <begin position="78"/>
        <end position="96"/>
    </location>
</feature>
<organism evidence="4 5">
    <name type="scientific">Curtobacterium citreum</name>
    <dbReference type="NCBI Taxonomy" id="2036"/>
    <lineage>
        <taxon>Bacteria</taxon>
        <taxon>Bacillati</taxon>
        <taxon>Actinomycetota</taxon>
        <taxon>Actinomycetes</taxon>
        <taxon>Micrococcales</taxon>
        <taxon>Microbacteriaceae</taxon>
        <taxon>Curtobacterium</taxon>
    </lineage>
</organism>
<proteinExistence type="predicted"/>
<dbReference type="EMBL" id="JANVAD010000011">
    <property type="protein sequence ID" value="MCS6524193.1"/>
    <property type="molecule type" value="Genomic_DNA"/>
</dbReference>
<feature type="compositionally biased region" description="Basic and acidic residues" evidence="1">
    <location>
        <begin position="9"/>
        <end position="18"/>
    </location>
</feature>
<feature type="domain" description="Transglutaminase-like" evidence="3">
    <location>
        <begin position="510"/>
        <end position="581"/>
    </location>
</feature>
<sequence length="804" mass="83599">MSGTGRGAGRRDDARRPQDGGGTAVADRPDRSGWGGAADGREPATRSDAPSAWIVALAPVPVIVAALAMRPLVQGAQWWLSGVVFTAVLVAVMLVVRRRAPGVRFIALVATLVLGSCAAAVLNDLSPLGWLDRDGALGEALAAIRLNPAPLPQTDAIRLVVTVAIGWVAGVSLFLAAIAPTVALAAVPALVVLVVPGVITGQPASPVLVVLVGIAFLGLLWLSVRPVQRAFPAAVVGAIGLVVAVGLPVVVPLNASWLSGVTGALQSPIQPGRPGTLLQLGQDLRQPNELEVLQYRSADGRPEYLKLADLDEFGSGDWVPTVSDASTSDTADQQQFAVGVNPRLASRGDVTIRVTGLSSNYLPVPSGAVSVQSRSTNLDLASWRWMGDSNTIRSTGPTTQRGSTYEVYGASTSSGEYLDAIASSGLLGRADGRGFQAPSRAQLRTDLSLPDDLPKDIASTARRVAGGATTDYEQARALEQWFRSDLFTYSETAPVEQGYDGDNMRVIDTFLRVREGYCVHFASSMAVMARTLGIPSRIAVGYRANPQQTDDGEYTVTNRQLHSWPELYIRGAGWVSFEPTPDSDAAAQPSTGSSATPAPADPQTPLPAPGETAPAEASPTPTPSASAAPGAAAPGSSTGTGALGLAVGVALALVLLASPSVVRAVRRRRRLAAVRIGRSPALQAWREVLDDVADHGLAPGAAPPDDAAAAARTARAVLGRLSGRLPGTVLPHLTTVVDAVDVERFAADGAAAVDRDALLRAVLEARVALDASVSRGRVVRSRLLPPSLLPSSAWSHEGRRRRPA</sequence>
<feature type="transmembrane region" description="Helical" evidence="2">
    <location>
        <begin position="642"/>
        <end position="662"/>
    </location>
</feature>
<dbReference type="InterPro" id="IPR021878">
    <property type="entry name" value="TgpA_N"/>
</dbReference>
<accession>A0ABT2HLQ2</accession>
<comment type="caution">
    <text evidence="4">The sequence shown here is derived from an EMBL/GenBank/DDBJ whole genome shotgun (WGS) entry which is preliminary data.</text>
</comment>
<evidence type="ECO:0000256" key="1">
    <source>
        <dbReference type="SAM" id="MobiDB-lite"/>
    </source>
</evidence>
<dbReference type="InterPro" id="IPR052901">
    <property type="entry name" value="Bact_TGase-like"/>
</dbReference>
<feature type="transmembrane region" description="Helical" evidence="2">
    <location>
        <begin position="103"/>
        <end position="122"/>
    </location>
</feature>
<dbReference type="PANTHER" id="PTHR42736:SF1">
    <property type="entry name" value="PROTEIN-GLUTAMINE GAMMA-GLUTAMYLTRANSFERASE"/>
    <property type="match status" value="1"/>
</dbReference>
<feature type="transmembrane region" description="Helical" evidence="2">
    <location>
        <begin position="182"/>
        <end position="199"/>
    </location>
</feature>
<protein>
    <submittedName>
        <fullName evidence="4">DUF3488 and transglutaminase-like domain-containing protein</fullName>
    </submittedName>
</protein>
<keyword evidence="2" id="KW-0812">Transmembrane</keyword>
<feature type="compositionally biased region" description="Pro residues" evidence="1">
    <location>
        <begin position="599"/>
        <end position="608"/>
    </location>
</feature>
<dbReference type="RefSeq" id="WP_141862530.1">
    <property type="nucleotide sequence ID" value="NZ_BMNV01000014.1"/>
</dbReference>
<feature type="transmembrane region" description="Helical" evidence="2">
    <location>
        <begin position="231"/>
        <end position="251"/>
    </location>
</feature>